<dbReference type="Pfam" id="PF03150">
    <property type="entry name" value="CCP_MauG"/>
    <property type="match status" value="1"/>
</dbReference>
<dbReference type="RefSeq" id="WP_218546202.1">
    <property type="nucleotide sequence ID" value="NZ_JAGSPD010000007.1"/>
</dbReference>
<dbReference type="PANTHER" id="PTHR30600:SF10">
    <property type="entry name" value="BLL6722 PROTEIN"/>
    <property type="match status" value="1"/>
</dbReference>
<comment type="caution">
    <text evidence="8">The sequence shown here is derived from an EMBL/GenBank/DDBJ whole genome shotgun (WGS) entry which is preliminary data.</text>
</comment>
<dbReference type="PANTHER" id="PTHR30600">
    <property type="entry name" value="CYTOCHROME C PEROXIDASE-RELATED"/>
    <property type="match status" value="1"/>
</dbReference>
<keyword evidence="6" id="KW-0349">Heme</keyword>
<dbReference type="EMBL" id="JAGSPD010000007">
    <property type="protein sequence ID" value="MBV7269473.1"/>
    <property type="molecule type" value="Genomic_DNA"/>
</dbReference>
<dbReference type="Proteomes" id="UP001138894">
    <property type="component" value="Unassembled WGS sequence"/>
</dbReference>
<keyword evidence="9" id="KW-1185">Reference proteome</keyword>
<evidence type="ECO:0000256" key="5">
    <source>
        <dbReference type="ARBA" id="ARBA00023004"/>
    </source>
</evidence>
<dbReference type="GO" id="GO:0009055">
    <property type="term" value="F:electron transfer activity"/>
    <property type="evidence" value="ECO:0007669"/>
    <property type="project" value="InterPro"/>
</dbReference>
<feature type="domain" description="Cytochrome c" evidence="7">
    <location>
        <begin position="308"/>
        <end position="435"/>
    </location>
</feature>
<evidence type="ECO:0000313" key="8">
    <source>
        <dbReference type="EMBL" id="MBV7269473.1"/>
    </source>
</evidence>
<keyword evidence="2 6" id="KW-0479">Metal-binding</keyword>
<evidence type="ECO:0000256" key="1">
    <source>
        <dbReference type="ARBA" id="ARBA00004196"/>
    </source>
</evidence>
<keyword evidence="3" id="KW-0732">Signal</keyword>
<evidence type="ECO:0000256" key="6">
    <source>
        <dbReference type="PROSITE-ProRule" id="PRU00433"/>
    </source>
</evidence>
<name>A0A9X1FAA5_9FLAO</name>
<evidence type="ECO:0000256" key="3">
    <source>
        <dbReference type="ARBA" id="ARBA00022729"/>
    </source>
</evidence>
<reference evidence="8" key="1">
    <citation type="submission" date="2021-04" db="EMBL/GenBank/DDBJ databases">
        <authorList>
            <person name="Pira H."/>
            <person name="Risdian C."/>
            <person name="Wink J."/>
        </authorList>
    </citation>
    <scope>NUCLEOTIDE SEQUENCE</scope>
    <source>
        <strain evidence="8">WHY3</strain>
    </source>
</reference>
<sequence length="597" mass="68647">MKYLNSKKAYIVFVCLFSIVFGCKDNTPNYSEVITKTKQPLDVLELNYKKLLNNCINNLNALEHCEDYETALKYYTKARHNFKSLEPILAFVDKNNYMSLNAPNILKVEEEDATDIKIKKPFGFQVIEEALHDDALSLKDVAKVTQITKNRLKLIEQNTQLKLKNYHVIWLLRDQITRMALTGITGFDSPVLENSLEEAKLNYTTLKNILNLYSNNFKSLDLLNEWKKEISVSQDMLSGDFNTFNRYSFIKNHTHKQLKLLNKTVYDWNVNFPFALAFNNDMTSLFSHNTFNIDFFANYVEKDSIRDKKSKLGKILFNDKRLSRDQTMNCATCHKQELAFTDGLKNFPEQKRNTPTLTYAALQQSMFYDGRTGNLEGQIVDVVNNKDEFHSNLEDLSLVVKSDSTYTNFFNRLYEKGVNDANIRNAIAVYIRSLNKFNSKFDNNINALENTITESEINGFNLFMGKAKCATCHFAPVFNGTVPPNFTETEFELLGVPKSKHLPAVTDTDLGRHDVFNTPERKHFFKTPTVRNISKTAPYMHNGIYDDLEELMDFYNNGGGAGLGLEFEYQTLPSDSLNLNADEIKDIIAFMKSLEDN</sequence>
<dbReference type="InterPro" id="IPR051395">
    <property type="entry name" value="Cytochrome_c_Peroxidase/MauG"/>
</dbReference>
<dbReference type="PROSITE" id="PS51007">
    <property type="entry name" value="CYTC"/>
    <property type="match status" value="2"/>
</dbReference>
<gene>
    <name evidence="8" type="ORF">KCG49_09775</name>
</gene>
<evidence type="ECO:0000256" key="2">
    <source>
        <dbReference type="ARBA" id="ARBA00022723"/>
    </source>
</evidence>
<feature type="domain" description="Cytochrome c" evidence="7">
    <location>
        <begin position="454"/>
        <end position="595"/>
    </location>
</feature>
<protein>
    <submittedName>
        <fullName evidence="8">Methylamine utilization protein</fullName>
    </submittedName>
</protein>
<dbReference type="PROSITE" id="PS51257">
    <property type="entry name" value="PROKAR_LIPOPROTEIN"/>
    <property type="match status" value="1"/>
</dbReference>
<keyword evidence="4" id="KW-0560">Oxidoreductase</keyword>
<keyword evidence="5 6" id="KW-0408">Iron</keyword>
<proteinExistence type="predicted"/>
<comment type="subcellular location">
    <subcellularLocation>
        <location evidence="1">Cell envelope</location>
    </subcellularLocation>
</comment>
<dbReference type="InterPro" id="IPR009056">
    <property type="entry name" value="Cyt_c-like_dom"/>
</dbReference>
<evidence type="ECO:0000259" key="7">
    <source>
        <dbReference type="PROSITE" id="PS51007"/>
    </source>
</evidence>
<dbReference type="GO" id="GO:0030313">
    <property type="term" value="C:cell envelope"/>
    <property type="evidence" value="ECO:0007669"/>
    <property type="project" value="UniProtKB-SubCell"/>
</dbReference>
<dbReference type="AlphaFoldDB" id="A0A9X1FAA5"/>
<evidence type="ECO:0000313" key="9">
    <source>
        <dbReference type="Proteomes" id="UP001138894"/>
    </source>
</evidence>
<evidence type="ECO:0000256" key="4">
    <source>
        <dbReference type="ARBA" id="ARBA00023002"/>
    </source>
</evidence>
<accession>A0A9X1FAA5</accession>
<organism evidence="8 9">
    <name type="scientific">Winogradskyella luteola</name>
    <dbReference type="NCBI Taxonomy" id="2828330"/>
    <lineage>
        <taxon>Bacteria</taxon>
        <taxon>Pseudomonadati</taxon>
        <taxon>Bacteroidota</taxon>
        <taxon>Flavobacteriia</taxon>
        <taxon>Flavobacteriales</taxon>
        <taxon>Flavobacteriaceae</taxon>
        <taxon>Winogradskyella</taxon>
    </lineage>
</organism>
<dbReference type="GO" id="GO:0046872">
    <property type="term" value="F:metal ion binding"/>
    <property type="evidence" value="ECO:0007669"/>
    <property type="project" value="UniProtKB-KW"/>
</dbReference>
<dbReference type="GO" id="GO:0020037">
    <property type="term" value="F:heme binding"/>
    <property type="evidence" value="ECO:0007669"/>
    <property type="project" value="InterPro"/>
</dbReference>
<dbReference type="GO" id="GO:0004130">
    <property type="term" value="F:cytochrome-c peroxidase activity"/>
    <property type="evidence" value="ECO:0007669"/>
    <property type="project" value="TreeGrafter"/>
</dbReference>
<dbReference type="InterPro" id="IPR004852">
    <property type="entry name" value="Di-haem_cyt_c_peroxidsae"/>
</dbReference>